<dbReference type="Proteomes" id="UP001197609">
    <property type="component" value="Unassembled WGS sequence"/>
</dbReference>
<comment type="caution">
    <text evidence="1">The sequence shown here is derived from an EMBL/GenBank/DDBJ whole genome shotgun (WGS) entry which is preliminary data.</text>
</comment>
<evidence type="ECO:0000313" key="1">
    <source>
        <dbReference type="EMBL" id="MBZ0158932.1"/>
    </source>
</evidence>
<organism evidence="1 2">
    <name type="scientific">Candidatus Methylomirabilis tolerans</name>
    <dbReference type="NCBI Taxonomy" id="3123416"/>
    <lineage>
        <taxon>Bacteria</taxon>
        <taxon>Candidatus Methylomirabilota</taxon>
        <taxon>Candidatus Methylomirabilia</taxon>
        <taxon>Candidatus Methylomirabilales</taxon>
        <taxon>Candidatus Methylomirabilaceae</taxon>
        <taxon>Candidatus Methylomirabilis</taxon>
    </lineage>
</organism>
<dbReference type="AlphaFoldDB" id="A0AAJ1AGF0"/>
<reference evidence="1 2" key="1">
    <citation type="journal article" date="2021" name="bioRxiv">
        <title>Unraveling nitrogen, sulfur and carbon metabolic pathways and microbial community transcriptional responses to substrate deprivation and toxicity stresses in a bioreactor mimicking anoxic brackish coastal sediment conditions.</title>
        <authorList>
            <person name="Martins P.D."/>
            <person name="Echeveste M.J."/>
            <person name="Arshad A."/>
            <person name="Kurth J."/>
            <person name="Ouboter H."/>
            <person name="Jetten M.S.M."/>
            <person name="Welte C.U."/>
        </authorList>
    </citation>
    <scope>NUCLEOTIDE SEQUENCE [LARGE SCALE GENOMIC DNA]</scope>
    <source>
        <strain evidence="1">MAG_38</strain>
    </source>
</reference>
<protein>
    <submittedName>
        <fullName evidence="1">Uncharacterized protein</fullName>
    </submittedName>
</protein>
<sequence>MEIETTASNDPRWPALQPQIAGFLDKVRRGDDLSSHLSRLPHTRGYTPSKPAIDRWADKDFLLNVMGYYHFHLGTDTEPRGFATRTDELLFAKVSRETFVVVGIFDHSVFDMARTPADSMNPERERLWQVFSARSARGLPPGSFYIPAAITTSGHNLHLVELAHEYARTVHTIDPRLDDKAYVFDLYDKAGVPRPKKPKLTWHQ</sequence>
<dbReference type="EMBL" id="JAIOIU010000029">
    <property type="protein sequence ID" value="MBZ0158932.1"/>
    <property type="molecule type" value="Genomic_DNA"/>
</dbReference>
<name>A0AAJ1AGF0_9BACT</name>
<proteinExistence type="predicted"/>
<gene>
    <name evidence="1" type="ORF">K8G79_02085</name>
</gene>
<evidence type="ECO:0000313" key="2">
    <source>
        <dbReference type="Proteomes" id="UP001197609"/>
    </source>
</evidence>
<accession>A0AAJ1AGF0</accession>